<keyword evidence="2" id="KW-0813">Transport</keyword>
<comment type="subcellular location">
    <subcellularLocation>
        <location evidence="1">Membrane</location>
        <topology evidence="1">Multi-pass membrane protein</topology>
    </subcellularLocation>
</comment>
<dbReference type="OrthoDB" id="2985014at2759"/>
<evidence type="ECO:0000256" key="2">
    <source>
        <dbReference type="ARBA" id="ARBA00022448"/>
    </source>
</evidence>
<evidence type="ECO:0000313" key="10">
    <source>
        <dbReference type="Proteomes" id="UP000612746"/>
    </source>
</evidence>
<dbReference type="Proteomes" id="UP000612746">
    <property type="component" value="Unassembled WGS sequence"/>
</dbReference>
<feature type="transmembrane region" description="Helical" evidence="7">
    <location>
        <begin position="407"/>
        <end position="425"/>
    </location>
</feature>
<feature type="domain" description="Major facilitator superfamily (MFS) profile" evidence="8">
    <location>
        <begin position="51"/>
        <end position="466"/>
    </location>
</feature>
<evidence type="ECO:0000256" key="1">
    <source>
        <dbReference type="ARBA" id="ARBA00004141"/>
    </source>
</evidence>
<feature type="region of interest" description="Disordered" evidence="6">
    <location>
        <begin position="482"/>
        <end position="504"/>
    </location>
</feature>
<feature type="transmembrane region" description="Helical" evidence="7">
    <location>
        <begin position="316"/>
        <end position="335"/>
    </location>
</feature>
<feature type="transmembrane region" description="Helical" evidence="7">
    <location>
        <begin position="89"/>
        <end position="111"/>
    </location>
</feature>
<feature type="transmembrane region" description="Helical" evidence="7">
    <location>
        <begin position="180"/>
        <end position="200"/>
    </location>
</feature>
<sequence length="504" mass="55414">MGNLFLAFPMGSNDLKHTESGEVTASHYEGRQPDWSPEAERALVRKIDMRILPMLIIMYILNYVDRTNIGNAKIAGLLTDLNMDSGVQYNWALSIFFFGYLLLEIPSNLLLAHTRPSLYIPGIMLCWAIISALTGAVQNYSGLLAVRFFLGIVEAGFFPGCLFLLSSWYKKHELAKRMSILYCGSIVSGAFGGLMAYGIINGMHGAMGIAGWRWLFIIEGSITVVVAIIAIFVLPDYPTTTRWLSAEEVRIAETRLILDGQEPAQGKSEFSFRHVIMALKDWRVYFFIFLFMLDVCAGTISYFIPTIVSNLGYSSATAQLMTAPPYVFAAILALFNGFHADYTKERGYHVAAPMLMAMVGFIISAATLSNAARYFALFLCAGGIWSTISIILAWTGNTLNFPKEKRAVSLALVNMIGNLSSVYGAQLYPASNGPRYIPGNIANATFCFAGAVLAVLMKHYILPRYNGPFAERRIADAAETPVAGKPHQALSNDAEVNEPGVQKL</sequence>
<protein>
    <recommendedName>
        <fullName evidence="8">Major facilitator superfamily (MFS) profile domain-containing protein</fullName>
    </recommendedName>
</protein>
<dbReference type="GO" id="GO:0022857">
    <property type="term" value="F:transmembrane transporter activity"/>
    <property type="evidence" value="ECO:0007669"/>
    <property type="project" value="InterPro"/>
</dbReference>
<keyword evidence="4 7" id="KW-1133">Transmembrane helix</keyword>
<dbReference type="Pfam" id="PF07690">
    <property type="entry name" value="MFS_1"/>
    <property type="match status" value="1"/>
</dbReference>
<dbReference type="FunFam" id="1.20.1250.20:FF:000057">
    <property type="entry name" value="MFS general substrate transporter"/>
    <property type="match status" value="1"/>
</dbReference>
<gene>
    <name evidence="9" type="ORF">INT44_007315</name>
</gene>
<dbReference type="InterPro" id="IPR020846">
    <property type="entry name" value="MFS_dom"/>
</dbReference>
<feature type="transmembrane region" description="Helical" evidence="7">
    <location>
        <begin position="347"/>
        <end position="368"/>
    </location>
</feature>
<evidence type="ECO:0000256" key="6">
    <source>
        <dbReference type="SAM" id="MobiDB-lite"/>
    </source>
</evidence>
<accession>A0A8H7PMI8</accession>
<keyword evidence="10" id="KW-1185">Reference proteome</keyword>
<reference evidence="9" key="1">
    <citation type="submission" date="2020-12" db="EMBL/GenBank/DDBJ databases">
        <title>Metabolic potential, ecology and presence of endohyphal bacteria is reflected in genomic diversity of Mucoromycotina.</title>
        <authorList>
            <person name="Muszewska A."/>
            <person name="Okrasinska A."/>
            <person name="Steczkiewicz K."/>
            <person name="Drgas O."/>
            <person name="Orlowska M."/>
            <person name="Perlinska-Lenart U."/>
            <person name="Aleksandrzak-Piekarczyk T."/>
            <person name="Szatraj K."/>
            <person name="Zielenkiewicz U."/>
            <person name="Pilsyk S."/>
            <person name="Malc E."/>
            <person name="Mieczkowski P."/>
            <person name="Kruszewska J.S."/>
            <person name="Biernat P."/>
            <person name="Pawlowska J."/>
        </authorList>
    </citation>
    <scope>NUCLEOTIDE SEQUENCE</scope>
    <source>
        <strain evidence="9">WA0000051536</strain>
    </source>
</reference>
<dbReference type="FunFam" id="1.20.1250.20:FF:000013">
    <property type="entry name" value="MFS general substrate transporter"/>
    <property type="match status" value="1"/>
</dbReference>
<comment type="caution">
    <text evidence="9">The sequence shown here is derived from an EMBL/GenBank/DDBJ whole genome shotgun (WGS) entry which is preliminary data.</text>
</comment>
<evidence type="ECO:0000256" key="5">
    <source>
        <dbReference type="ARBA" id="ARBA00023136"/>
    </source>
</evidence>
<feature type="transmembrane region" description="Helical" evidence="7">
    <location>
        <begin position="118"/>
        <end position="138"/>
    </location>
</feature>
<keyword evidence="3 7" id="KW-0812">Transmembrane</keyword>
<proteinExistence type="predicted"/>
<keyword evidence="5 7" id="KW-0472">Membrane</keyword>
<feature type="transmembrane region" description="Helical" evidence="7">
    <location>
        <begin position="284"/>
        <end position="304"/>
    </location>
</feature>
<evidence type="ECO:0000256" key="3">
    <source>
        <dbReference type="ARBA" id="ARBA00022692"/>
    </source>
</evidence>
<dbReference type="SUPFAM" id="SSF103473">
    <property type="entry name" value="MFS general substrate transporter"/>
    <property type="match status" value="1"/>
</dbReference>
<dbReference type="PANTHER" id="PTHR43791:SF92">
    <property type="entry name" value="AGL026WP"/>
    <property type="match status" value="1"/>
</dbReference>
<dbReference type="Gene3D" id="1.20.1250.20">
    <property type="entry name" value="MFS general substrate transporter like domains"/>
    <property type="match status" value="2"/>
</dbReference>
<name>A0A8H7PMI8_9FUNG</name>
<feature type="transmembrane region" description="Helical" evidence="7">
    <location>
        <begin position="437"/>
        <end position="456"/>
    </location>
</feature>
<feature type="transmembrane region" description="Helical" evidence="7">
    <location>
        <begin position="212"/>
        <end position="234"/>
    </location>
</feature>
<dbReference type="InterPro" id="IPR011701">
    <property type="entry name" value="MFS"/>
</dbReference>
<dbReference type="PROSITE" id="PS50850">
    <property type="entry name" value="MFS"/>
    <property type="match status" value="1"/>
</dbReference>
<feature type="transmembrane region" description="Helical" evidence="7">
    <location>
        <begin position="374"/>
        <end position="395"/>
    </location>
</feature>
<evidence type="ECO:0000313" key="9">
    <source>
        <dbReference type="EMBL" id="KAG2176651.1"/>
    </source>
</evidence>
<evidence type="ECO:0000256" key="4">
    <source>
        <dbReference type="ARBA" id="ARBA00022989"/>
    </source>
</evidence>
<dbReference type="AlphaFoldDB" id="A0A8H7PMI8"/>
<dbReference type="PANTHER" id="PTHR43791">
    <property type="entry name" value="PERMEASE-RELATED"/>
    <property type="match status" value="1"/>
</dbReference>
<evidence type="ECO:0000259" key="8">
    <source>
        <dbReference type="PROSITE" id="PS50850"/>
    </source>
</evidence>
<evidence type="ECO:0000256" key="7">
    <source>
        <dbReference type="SAM" id="Phobius"/>
    </source>
</evidence>
<organism evidence="9 10">
    <name type="scientific">Umbelopsis vinacea</name>
    <dbReference type="NCBI Taxonomy" id="44442"/>
    <lineage>
        <taxon>Eukaryota</taxon>
        <taxon>Fungi</taxon>
        <taxon>Fungi incertae sedis</taxon>
        <taxon>Mucoromycota</taxon>
        <taxon>Mucoromycotina</taxon>
        <taxon>Umbelopsidomycetes</taxon>
        <taxon>Umbelopsidales</taxon>
        <taxon>Umbelopsidaceae</taxon>
        <taxon>Umbelopsis</taxon>
    </lineage>
</organism>
<feature type="transmembrane region" description="Helical" evidence="7">
    <location>
        <begin position="144"/>
        <end position="168"/>
    </location>
</feature>
<dbReference type="InterPro" id="IPR036259">
    <property type="entry name" value="MFS_trans_sf"/>
</dbReference>
<dbReference type="EMBL" id="JAEPRA010000013">
    <property type="protein sequence ID" value="KAG2176651.1"/>
    <property type="molecule type" value="Genomic_DNA"/>
</dbReference>
<dbReference type="GO" id="GO:0016020">
    <property type="term" value="C:membrane"/>
    <property type="evidence" value="ECO:0007669"/>
    <property type="project" value="UniProtKB-SubCell"/>
</dbReference>